<dbReference type="AlphaFoldDB" id="A0A2H0UVP2"/>
<dbReference type="InterPro" id="IPR045584">
    <property type="entry name" value="Pilin-like"/>
</dbReference>
<dbReference type="Pfam" id="PF10102">
    <property type="entry name" value="DUF2341"/>
    <property type="match status" value="1"/>
</dbReference>
<dbReference type="SUPFAM" id="SSF54523">
    <property type="entry name" value="Pili subunits"/>
    <property type="match status" value="1"/>
</dbReference>
<dbReference type="Gene3D" id="3.30.700.10">
    <property type="entry name" value="Glycoprotein, Type 4 Pilin"/>
    <property type="match status" value="1"/>
</dbReference>
<reference evidence="4" key="1">
    <citation type="submission" date="2017-09" db="EMBL/GenBank/DDBJ databases">
        <title>Depth-based differentiation of microbial function through sediment-hosted aquifers and enrichment of novel symbionts in the deep terrestrial subsurface.</title>
        <authorList>
            <person name="Probst A.J."/>
            <person name="Ladd B."/>
            <person name="Jarett J.K."/>
            <person name="Geller-Mcgrath D.E."/>
            <person name="Sieber C.M.K."/>
            <person name="Emerson J.B."/>
            <person name="Anantharaman K."/>
            <person name="Thomas B.C."/>
            <person name="Malmstrom R."/>
            <person name="Stieglmeier M."/>
            <person name="Klingl A."/>
            <person name="Woyke T."/>
            <person name="Ryan C.M."/>
            <person name="Banfield J.F."/>
        </authorList>
    </citation>
    <scope>NUCLEOTIDE SEQUENCE [LARGE SCALE GENOMIC DNA]</scope>
</reference>
<keyword evidence="1" id="KW-1133">Transmembrane helix</keyword>
<feature type="transmembrane region" description="Helical" evidence="1">
    <location>
        <begin position="36"/>
        <end position="58"/>
    </location>
</feature>
<dbReference type="Pfam" id="PF13385">
    <property type="entry name" value="Laminin_G_3"/>
    <property type="match status" value="1"/>
</dbReference>
<dbReference type="SUPFAM" id="SSF49899">
    <property type="entry name" value="Concanavalin A-like lectins/glucanases"/>
    <property type="match status" value="1"/>
</dbReference>
<keyword evidence="1" id="KW-0812">Transmembrane</keyword>
<accession>A0A2H0UVP2</accession>
<sequence length="515" mass="60578">MKTLKQIVDELRSSSPFANARVFKKGQFERFSLPEILIYAIIIVFFLTVIFLFFRGIYPERRDKERIQDLAILEKALNAYFRDRGEYPEIKEWECLERDEIENGAFSQKIRDYLPQIPQDPLFNPEKPESRFCYWYKTAQENREYKIYALLEKKKEIYQVYSPDGKWIYTGQLDEISWFDRHWKFRKKITIDHTKISDDLNNFPLLLYLKEDDLKEYAGRKGKDIIFVDSEGKKLKRGIENYDSLTGELFAWVKIPFLSSVKDTEIYIYYSNPQTLEIDDKDTWDENFLMVQHLNETSGESLDSTPNLINGKPQGNLEQGIPGKIDKCYGFDGIDDFVNLGNPDLFSEIENLTIEFWILPKQAQEDRGILGWEGTEYGVWQITIGKQDILFQVNVSGNVYKLVTRMPSEENKWNHLTFVYDGENLISYLNGERKAIKDIATGLLKKGREVFVEIGRYNKETWISGGQIYRSYSFNGLIDEVRISNEVRNQAWIQTSFENQNKPSSFIKIAQQELY</sequence>
<protein>
    <recommendedName>
        <fullName evidence="2">DUF2341 domain-containing protein</fullName>
    </recommendedName>
</protein>
<organism evidence="3 4">
    <name type="scientific">bacterium (Candidatus Gribaldobacteria) CG10_big_fil_rev_8_21_14_0_10_37_46</name>
    <dbReference type="NCBI Taxonomy" id="2014276"/>
    <lineage>
        <taxon>Bacteria</taxon>
        <taxon>Candidatus Gribaldobacteria</taxon>
    </lineage>
</organism>
<dbReference type="InterPro" id="IPR018765">
    <property type="entry name" value="DUF2341"/>
</dbReference>
<comment type="caution">
    <text evidence="3">The sequence shown here is derived from an EMBL/GenBank/DDBJ whole genome shotgun (WGS) entry which is preliminary data.</text>
</comment>
<evidence type="ECO:0000313" key="4">
    <source>
        <dbReference type="Proteomes" id="UP000230882"/>
    </source>
</evidence>
<keyword evidence="1" id="KW-0472">Membrane</keyword>
<evidence type="ECO:0000313" key="3">
    <source>
        <dbReference type="EMBL" id="PIR90875.1"/>
    </source>
</evidence>
<feature type="domain" description="DUF2341" evidence="2">
    <location>
        <begin position="222"/>
        <end position="304"/>
    </location>
</feature>
<proteinExistence type="predicted"/>
<dbReference type="Gene3D" id="2.60.120.200">
    <property type="match status" value="1"/>
</dbReference>
<evidence type="ECO:0000256" key="1">
    <source>
        <dbReference type="SAM" id="Phobius"/>
    </source>
</evidence>
<dbReference type="Proteomes" id="UP000230882">
    <property type="component" value="Unassembled WGS sequence"/>
</dbReference>
<name>A0A2H0UVP2_9BACT</name>
<dbReference type="EMBL" id="PFAU01000043">
    <property type="protein sequence ID" value="PIR90875.1"/>
    <property type="molecule type" value="Genomic_DNA"/>
</dbReference>
<gene>
    <name evidence="3" type="ORF">COU02_01770</name>
</gene>
<dbReference type="InterPro" id="IPR013320">
    <property type="entry name" value="ConA-like_dom_sf"/>
</dbReference>
<evidence type="ECO:0000259" key="2">
    <source>
        <dbReference type="Pfam" id="PF10102"/>
    </source>
</evidence>